<dbReference type="EMBL" id="KN822123">
    <property type="protein sequence ID" value="KIM56115.1"/>
    <property type="molecule type" value="Genomic_DNA"/>
</dbReference>
<feature type="region of interest" description="Disordered" evidence="1">
    <location>
        <begin position="690"/>
        <end position="714"/>
    </location>
</feature>
<accession>A0A0C3D5T2</accession>
<evidence type="ECO:0000313" key="4">
    <source>
        <dbReference type="Proteomes" id="UP000053989"/>
    </source>
</evidence>
<dbReference type="InterPro" id="IPR049233">
    <property type="entry name" value="DUF6830"/>
</dbReference>
<name>A0A0C3D5T2_9AGAM</name>
<protein>
    <recommendedName>
        <fullName evidence="2">DUF6830 domain-containing protein</fullName>
    </recommendedName>
</protein>
<dbReference type="InterPro" id="IPR041078">
    <property type="entry name" value="Plavaka"/>
</dbReference>
<dbReference type="Pfam" id="PF20722">
    <property type="entry name" value="DUF6830"/>
    <property type="match status" value="1"/>
</dbReference>
<evidence type="ECO:0000313" key="3">
    <source>
        <dbReference type="EMBL" id="KIM56115.1"/>
    </source>
</evidence>
<sequence>MPNSATSSQQVLMPRCPSCGKGGFTSPEAVSRHMSQPKSGCSTWFDNLVRIRKDLQAGSHHDGPNGLRTAPYDESLGHLGEYNQWDDDEMLDGAQEEDPQSSSIEYFPGAAKMYSGGSTFLDKFDTDEFSSCRSSNIYYPFASRGDWQLGSWLLRSGLSMSAMDTLLSLDLIKALPLSFRTANELRKRAELLPSGPHWKSQEIRTSHPTKRPVTLYWRDSLELVQYLFNCPEFQDVMEFTPYCLYESAARLYRVYTEWMSGDDAWFMQSRIPAGATLLGTILSSDKTNISVLTGDRVAHPLLISLANIKMATRLKLSSHSFLLATLLPVPKFAHKKSRIRGILESRLIHQCLDIVLEPLKHATKLGVMLSDPWGHNRYCFTPIVSYIIDTPEAAMLSGVRGKTSPVTMAMYKQFGDAFQHEPRTASTTLAQLAVIASKVDPTDIKAYFREAQKFRLNGVHLPFWRDHALSCPSRFFTPEMLHHGHKMSWDHDVWWCINALGAAEIDFRFSVLQPVTGFRQFKEGISSLKQVTGRTQWDIQCLIIRIIAGSAPHEVVIAIRALMDFRYRVQAHRITEMDIELIKSALQEFHSYKHSILDNGLCRGSANKPIDNWYVPKLELMQNVAPSISRVGVTIQWSADVTEHAHIVQIKDPARRSNNNNYNPQICRQLNRLEKCRNFELAAALKDSELQPDPLTGSIDDEPDDDGNDPSARPVTDYFAHSLRLSSSAPDTIPLPRHSFSTGGLFGLSDLQAAIADFLAHERTHGVDAVHAIGGPHRAAGNTELPFEHLQVWFKLRLQTRDVHTNCIMPAQTVLASPPKGNWPYGRYDSVVVNTDGTKVWPTSGLQGHSVAQLRLIMRPIGRPHEQWSWADRFLTYVQHFDIVPQATSYREPTTQMHVLKRAIRSGGQRLGDVIPVSQIRSYANLIPRFGQHADPRLTTFNSYEHSCEFFLNKYFDKNTYYSLSLL</sequence>
<dbReference type="OrthoDB" id="3232986at2759"/>
<proteinExistence type="predicted"/>
<reference evidence="4" key="2">
    <citation type="submission" date="2015-01" db="EMBL/GenBank/DDBJ databases">
        <title>Evolutionary Origins and Diversification of the Mycorrhizal Mutualists.</title>
        <authorList>
            <consortium name="DOE Joint Genome Institute"/>
            <consortium name="Mycorrhizal Genomics Consortium"/>
            <person name="Kohler A."/>
            <person name="Kuo A."/>
            <person name="Nagy L.G."/>
            <person name="Floudas D."/>
            <person name="Copeland A."/>
            <person name="Barry K.W."/>
            <person name="Cichocki N."/>
            <person name="Veneault-Fourrey C."/>
            <person name="LaButti K."/>
            <person name="Lindquist E.A."/>
            <person name="Lipzen A."/>
            <person name="Lundell T."/>
            <person name="Morin E."/>
            <person name="Murat C."/>
            <person name="Riley R."/>
            <person name="Ohm R."/>
            <person name="Sun H."/>
            <person name="Tunlid A."/>
            <person name="Henrissat B."/>
            <person name="Grigoriev I.V."/>
            <person name="Hibbett D.S."/>
            <person name="Martin F."/>
        </authorList>
    </citation>
    <scope>NUCLEOTIDE SEQUENCE [LARGE SCALE GENOMIC DNA]</scope>
    <source>
        <strain evidence="4">Foug A</strain>
    </source>
</reference>
<dbReference type="AlphaFoldDB" id="A0A0C3D5T2"/>
<evidence type="ECO:0000256" key="1">
    <source>
        <dbReference type="SAM" id="MobiDB-lite"/>
    </source>
</evidence>
<gene>
    <name evidence="3" type="ORF">SCLCIDRAFT_29900</name>
</gene>
<feature type="compositionally biased region" description="Acidic residues" evidence="1">
    <location>
        <begin position="699"/>
        <end position="708"/>
    </location>
</feature>
<evidence type="ECO:0000259" key="2">
    <source>
        <dbReference type="Pfam" id="PF20722"/>
    </source>
</evidence>
<dbReference type="InParanoid" id="A0A0C3D5T2"/>
<dbReference type="Proteomes" id="UP000053989">
    <property type="component" value="Unassembled WGS sequence"/>
</dbReference>
<keyword evidence="4" id="KW-1185">Reference proteome</keyword>
<organism evidence="3 4">
    <name type="scientific">Scleroderma citrinum Foug A</name>
    <dbReference type="NCBI Taxonomy" id="1036808"/>
    <lineage>
        <taxon>Eukaryota</taxon>
        <taxon>Fungi</taxon>
        <taxon>Dikarya</taxon>
        <taxon>Basidiomycota</taxon>
        <taxon>Agaricomycotina</taxon>
        <taxon>Agaricomycetes</taxon>
        <taxon>Agaricomycetidae</taxon>
        <taxon>Boletales</taxon>
        <taxon>Sclerodermatineae</taxon>
        <taxon>Sclerodermataceae</taxon>
        <taxon>Scleroderma</taxon>
    </lineage>
</organism>
<reference evidence="3 4" key="1">
    <citation type="submission" date="2014-04" db="EMBL/GenBank/DDBJ databases">
        <authorList>
            <consortium name="DOE Joint Genome Institute"/>
            <person name="Kuo A."/>
            <person name="Kohler A."/>
            <person name="Nagy L.G."/>
            <person name="Floudas D."/>
            <person name="Copeland A."/>
            <person name="Barry K.W."/>
            <person name="Cichocki N."/>
            <person name="Veneault-Fourrey C."/>
            <person name="LaButti K."/>
            <person name="Lindquist E.A."/>
            <person name="Lipzen A."/>
            <person name="Lundell T."/>
            <person name="Morin E."/>
            <person name="Murat C."/>
            <person name="Sun H."/>
            <person name="Tunlid A."/>
            <person name="Henrissat B."/>
            <person name="Grigoriev I.V."/>
            <person name="Hibbett D.S."/>
            <person name="Martin F."/>
            <person name="Nordberg H.P."/>
            <person name="Cantor M.N."/>
            <person name="Hua S.X."/>
        </authorList>
    </citation>
    <scope>NUCLEOTIDE SEQUENCE [LARGE SCALE GENOMIC DNA]</scope>
    <source>
        <strain evidence="3 4">Foug A</strain>
    </source>
</reference>
<dbReference type="Pfam" id="PF18759">
    <property type="entry name" value="Plavaka"/>
    <property type="match status" value="1"/>
</dbReference>
<dbReference type="HOGENOM" id="CLU_006344_10_2_1"/>
<feature type="domain" description="DUF6830" evidence="2">
    <location>
        <begin position="745"/>
        <end position="853"/>
    </location>
</feature>